<feature type="non-terminal residue" evidence="2">
    <location>
        <position position="1"/>
    </location>
</feature>
<feature type="non-terminal residue" evidence="2">
    <location>
        <position position="236"/>
    </location>
</feature>
<gene>
    <name evidence="2" type="ORF">g.41296</name>
</gene>
<feature type="compositionally biased region" description="Polar residues" evidence="1">
    <location>
        <begin position="177"/>
        <end position="191"/>
    </location>
</feature>
<reference evidence="2" key="1">
    <citation type="submission" date="2015-12" db="EMBL/GenBank/DDBJ databases">
        <title>De novo transcriptome assembly of four potential Pierce s Disease insect vectors from Arizona vineyards.</title>
        <authorList>
            <person name="Tassone E.E."/>
        </authorList>
    </citation>
    <scope>NUCLEOTIDE SEQUENCE</scope>
</reference>
<sequence>EEEEEEEEEFDDVEDEQLEEGEIPRRIAAQMKKKDEQLHEKVKLKSVKMEPDVNLPQSNATSNSEEKPNQPVTPLLRVVSPFKLMANPPGPLQSSFMHTGPRMPLPPSGPHQQISMISQSRALGMTGISSINEDSSPKRKGRGRGKKQLGQEQPPQEQHVPQDPSIPAGSVIRGMLQTPQSFSPNKFQQQFPSPPTARMPFNPAVSHRMQRPPNSIYHSGHHPLDPSPSGGGQVTL</sequence>
<feature type="compositionally biased region" description="Polar residues" evidence="1">
    <location>
        <begin position="110"/>
        <end position="134"/>
    </location>
</feature>
<feature type="region of interest" description="Disordered" evidence="1">
    <location>
        <begin position="1"/>
        <end position="73"/>
    </location>
</feature>
<feature type="compositionally biased region" description="Basic and acidic residues" evidence="1">
    <location>
        <begin position="32"/>
        <end position="51"/>
    </location>
</feature>
<name>A0A1B6DXZ3_9HEMI</name>
<feature type="region of interest" description="Disordered" evidence="1">
    <location>
        <begin position="89"/>
        <end position="236"/>
    </location>
</feature>
<dbReference type="EMBL" id="GEDC01006745">
    <property type="protein sequence ID" value="JAS30553.1"/>
    <property type="molecule type" value="Transcribed_RNA"/>
</dbReference>
<organism evidence="2">
    <name type="scientific">Clastoptera arizonana</name>
    <name type="common">Arizona spittle bug</name>
    <dbReference type="NCBI Taxonomy" id="38151"/>
    <lineage>
        <taxon>Eukaryota</taxon>
        <taxon>Metazoa</taxon>
        <taxon>Ecdysozoa</taxon>
        <taxon>Arthropoda</taxon>
        <taxon>Hexapoda</taxon>
        <taxon>Insecta</taxon>
        <taxon>Pterygota</taxon>
        <taxon>Neoptera</taxon>
        <taxon>Paraneoptera</taxon>
        <taxon>Hemiptera</taxon>
        <taxon>Auchenorrhyncha</taxon>
        <taxon>Cercopoidea</taxon>
        <taxon>Clastopteridae</taxon>
        <taxon>Clastoptera</taxon>
    </lineage>
</organism>
<protein>
    <submittedName>
        <fullName evidence="2">Uncharacterized protein</fullName>
    </submittedName>
</protein>
<feature type="compositionally biased region" description="Acidic residues" evidence="1">
    <location>
        <begin position="1"/>
        <end position="21"/>
    </location>
</feature>
<accession>A0A1B6DXZ3</accession>
<evidence type="ECO:0000256" key="1">
    <source>
        <dbReference type="SAM" id="MobiDB-lite"/>
    </source>
</evidence>
<proteinExistence type="predicted"/>
<feature type="compositionally biased region" description="Low complexity" evidence="1">
    <location>
        <begin position="151"/>
        <end position="163"/>
    </location>
</feature>
<dbReference type="AlphaFoldDB" id="A0A1B6DXZ3"/>
<feature type="compositionally biased region" description="Basic residues" evidence="1">
    <location>
        <begin position="138"/>
        <end position="147"/>
    </location>
</feature>
<evidence type="ECO:0000313" key="2">
    <source>
        <dbReference type="EMBL" id="JAS30553.1"/>
    </source>
</evidence>